<dbReference type="RefSeq" id="WP_229782959.1">
    <property type="nucleotide sequence ID" value="NZ_AP028155.1"/>
</dbReference>
<evidence type="ECO:0000313" key="4">
    <source>
        <dbReference type="EMBL" id="MBB4026616.1"/>
    </source>
</evidence>
<evidence type="ECO:0000256" key="2">
    <source>
        <dbReference type="ARBA" id="ARBA00022803"/>
    </source>
</evidence>
<accession>A0A7W6MZ57</accession>
<feature type="repeat" description="TPR" evidence="3">
    <location>
        <begin position="76"/>
        <end position="109"/>
    </location>
</feature>
<dbReference type="SUPFAM" id="SSF48452">
    <property type="entry name" value="TPR-like"/>
    <property type="match status" value="3"/>
</dbReference>
<proteinExistence type="predicted"/>
<protein>
    <submittedName>
        <fullName evidence="4">Tetratricopeptide (TPR) repeat protein</fullName>
    </submittedName>
</protein>
<dbReference type="InterPro" id="IPR013105">
    <property type="entry name" value="TPR_2"/>
</dbReference>
<dbReference type="Pfam" id="PF00515">
    <property type="entry name" value="TPR_1"/>
    <property type="match status" value="4"/>
</dbReference>
<dbReference type="PANTHER" id="PTHR44858:SF1">
    <property type="entry name" value="UDP-N-ACETYLGLUCOSAMINE--PEPTIDE N-ACETYLGLUCOSAMINYLTRANSFERASE SPINDLY-RELATED"/>
    <property type="match status" value="1"/>
</dbReference>
<sequence length="673" mass="78429">MMKMRTFLLSLSPKIYVYRMKKFGVIIFFCLATLGVSAQWNTANMLRVGKSAIMFDDYVSAIENFNNIIRIKPFLSEPYFFRGLAKLNLDDFEGAIRDYTQAIELNPNYFHAYMYRGIAYHNMKQYEEAMHDYNTAIAINPGEAYVYANRAITEADMGDYKAAEKDYSKALIIDKNLLPAYLNRAIMREKLGDQEGAIADCNMAIKLNMFSDDAYGLRGYLRFQAKEYHDAIEDYNKALKINPENKRILMSRAITWYEMKKYPEALEDYTAVLKVDSTYAYAYYNRALLRSEIGDVNNAIQDFDQVLEMNPDNILIYFNRGLLKMEIKDYEGAYNDFSQSISIYPDFVKAYLARAATSMDMRDYDAAEKDRYKAEEIMDRYRRMKDGDQNALVDTTENFKRLIDINSRDDRMKDVINGRLQDRNVIIELQDMFIVQYLSLDTLRKGKVQYFDKRIMKFNQEHNYNPALTVSNKKFNYPREFEDNYIESLSSDIRKNKNVTDALLLRGSLYLNRGDYTKAIEDFRAVLERDPNHLFALMNLASARSRMYDYIESIEEKTSRVVGEEKKVERNVDYSLVLEGNNKCLEIDPEFVFAMFNIANVYAKSGEIQKAIDMYTKVLEVDKDIAEAYFNRGLLYIYQGNRSAANVDLSKAGELGLTDSYSIIKRYCSVEEE</sequence>
<evidence type="ECO:0000313" key="5">
    <source>
        <dbReference type="Proteomes" id="UP000546007"/>
    </source>
</evidence>
<feature type="repeat" description="TPR" evidence="3">
    <location>
        <begin position="592"/>
        <end position="625"/>
    </location>
</feature>
<name>A0A7W6MZ57_9BACT</name>
<dbReference type="Pfam" id="PF07719">
    <property type="entry name" value="TPR_2"/>
    <property type="match status" value="1"/>
</dbReference>
<gene>
    <name evidence="4" type="ORF">GGR14_002410</name>
</gene>
<feature type="repeat" description="TPR" evidence="3">
    <location>
        <begin position="314"/>
        <end position="347"/>
    </location>
</feature>
<keyword evidence="2 3" id="KW-0802">TPR repeat</keyword>
<reference evidence="4 5" key="1">
    <citation type="submission" date="2020-08" db="EMBL/GenBank/DDBJ databases">
        <title>Genomic Encyclopedia of Type Strains, Phase IV (KMG-IV): sequencing the most valuable type-strain genomes for metagenomic binning, comparative biology and taxonomic classification.</title>
        <authorList>
            <person name="Goeker M."/>
        </authorList>
    </citation>
    <scope>NUCLEOTIDE SEQUENCE [LARGE SCALE GENOMIC DNA]</scope>
    <source>
        <strain evidence="4 5">DSM 105721</strain>
    </source>
</reference>
<dbReference type="AlphaFoldDB" id="A0A7W6MZ57"/>
<keyword evidence="1" id="KW-0677">Repeat</keyword>
<dbReference type="GO" id="GO:0046813">
    <property type="term" value="P:receptor-mediated virion attachment to host cell"/>
    <property type="evidence" value="ECO:0007669"/>
    <property type="project" value="TreeGrafter"/>
</dbReference>
<dbReference type="Proteomes" id="UP000546007">
    <property type="component" value="Unassembled WGS sequence"/>
</dbReference>
<dbReference type="PROSITE" id="PS50005">
    <property type="entry name" value="TPR"/>
    <property type="match status" value="8"/>
</dbReference>
<keyword evidence="5" id="KW-1185">Reference proteome</keyword>
<comment type="caution">
    <text evidence="4">The sequence shown here is derived from an EMBL/GenBank/DDBJ whole genome shotgun (WGS) entry which is preliminary data.</text>
</comment>
<dbReference type="EMBL" id="JACIES010000005">
    <property type="protein sequence ID" value="MBB4026616.1"/>
    <property type="molecule type" value="Genomic_DNA"/>
</dbReference>
<feature type="repeat" description="TPR" evidence="3">
    <location>
        <begin position="110"/>
        <end position="143"/>
    </location>
</feature>
<dbReference type="InterPro" id="IPR011990">
    <property type="entry name" value="TPR-like_helical_dom_sf"/>
</dbReference>
<dbReference type="InterPro" id="IPR019734">
    <property type="entry name" value="TPR_rpt"/>
</dbReference>
<dbReference type="SMART" id="SM00028">
    <property type="entry name" value="TPR"/>
    <property type="match status" value="12"/>
</dbReference>
<feature type="repeat" description="TPR" evidence="3">
    <location>
        <begin position="212"/>
        <end position="245"/>
    </location>
</feature>
<dbReference type="Pfam" id="PF13414">
    <property type="entry name" value="TPR_11"/>
    <property type="match status" value="1"/>
</dbReference>
<feature type="repeat" description="TPR" evidence="3">
    <location>
        <begin position="500"/>
        <end position="533"/>
    </location>
</feature>
<dbReference type="GO" id="GO:0009279">
    <property type="term" value="C:cell outer membrane"/>
    <property type="evidence" value="ECO:0007669"/>
    <property type="project" value="TreeGrafter"/>
</dbReference>
<dbReference type="Pfam" id="PF13181">
    <property type="entry name" value="TPR_8"/>
    <property type="match status" value="2"/>
</dbReference>
<feature type="repeat" description="TPR" evidence="3">
    <location>
        <begin position="144"/>
        <end position="177"/>
    </location>
</feature>
<dbReference type="GeneID" id="93101745"/>
<feature type="repeat" description="TPR" evidence="3">
    <location>
        <begin position="280"/>
        <end position="313"/>
    </location>
</feature>
<dbReference type="InterPro" id="IPR050498">
    <property type="entry name" value="Ycf3"/>
</dbReference>
<dbReference type="PROSITE" id="PS50293">
    <property type="entry name" value="TPR_REGION"/>
    <property type="match status" value="5"/>
</dbReference>
<organism evidence="4 5">
    <name type="scientific">Butyricimonas faecihominis</name>
    <dbReference type="NCBI Taxonomy" id="1472416"/>
    <lineage>
        <taxon>Bacteria</taxon>
        <taxon>Pseudomonadati</taxon>
        <taxon>Bacteroidota</taxon>
        <taxon>Bacteroidia</taxon>
        <taxon>Bacteroidales</taxon>
        <taxon>Odoribacteraceae</taxon>
        <taxon>Butyricimonas</taxon>
    </lineage>
</organism>
<dbReference type="PANTHER" id="PTHR44858">
    <property type="entry name" value="TETRATRICOPEPTIDE REPEAT PROTEIN 6"/>
    <property type="match status" value="1"/>
</dbReference>
<evidence type="ECO:0000256" key="3">
    <source>
        <dbReference type="PROSITE-ProRule" id="PRU00339"/>
    </source>
</evidence>
<dbReference type="Gene3D" id="1.25.40.10">
    <property type="entry name" value="Tetratricopeptide repeat domain"/>
    <property type="match status" value="6"/>
</dbReference>
<evidence type="ECO:0000256" key="1">
    <source>
        <dbReference type="ARBA" id="ARBA00022737"/>
    </source>
</evidence>